<protein>
    <submittedName>
        <fullName evidence="1">Uncharacterized protein</fullName>
    </submittedName>
</protein>
<name>A0ACD3B5N9_9AGAR</name>
<reference evidence="1 2" key="1">
    <citation type="journal article" date="2019" name="Nat. Ecol. Evol.">
        <title>Megaphylogeny resolves global patterns of mushroom evolution.</title>
        <authorList>
            <person name="Varga T."/>
            <person name="Krizsan K."/>
            <person name="Foldi C."/>
            <person name="Dima B."/>
            <person name="Sanchez-Garcia M."/>
            <person name="Sanchez-Ramirez S."/>
            <person name="Szollosi G.J."/>
            <person name="Szarkandi J.G."/>
            <person name="Papp V."/>
            <person name="Albert L."/>
            <person name="Andreopoulos W."/>
            <person name="Angelini C."/>
            <person name="Antonin V."/>
            <person name="Barry K.W."/>
            <person name="Bougher N.L."/>
            <person name="Buchanan P."/>
            <person name="Buyck B."/>
            <person name="Bense V."/>
            <person name="Catcheside P."/>
            <person name="Chovatia M."/>
            <person name="Cooper J."/>
            <person name="Damon W."/>
            <person name="Desjardin D."/>
            <person name="Finy P."/>
            <person name="Geml J."/>
            <person name="Haridas S."/>
            <person name="Hughes K."/>
            <person name="Justo A."/>
            <person name="Karasinski D."/>
            <person name="Kautmanova I."/>
            <person name="Kiss B."/>
            <person name="Kocsube S."/>
            <person name="Kotiranta H."/>
            <person name="LaButti K.M."/>
            <person name="Lechner B.E."/>
            <person name="Liimatainen K."/>
            <person name="Lipzen A."/>
            <person name="Lukacs Z."/>
            <person name="Mihaltcheva S."/>
            <person name="Morgado L.N."/>
            <person name="Niskanen T."/>
            <person name="Noordeloos M.E."/>
            <person name="Ohm R.A."/>
            <person name="Ortiz-Santana B."/>
            <person name="Ovrebo C."/>
            <person name="Racz N."/>
            <person name="Riley R."/>
            <person name="Savchenko A."/>
            <person name="Shiryaev A."/>
            <person name="Soop K."/>
            <person name="Spirin V."/>
            <person name="Szebenyi C."/>
            <person name="Tomsovsky M."/>
            <person name="Tulloss R.E."/>
            <person name="Uehling J."/>
            <person name="Grigoriev I.V."/>
            <person name="Vagvolgyi C."/>
            <person name="Papp T."/>
            <person name="Martin F.M."/>
            <person name="Miettinen O."/>
            <person name="Hibbett D.S."/>
            <person name="Nagy L.G."/>
        </authorList>
    </citation>
    <scope>NUCLEOTIDE SEQUENCE [LARGE SCALE GENOMIC DNA]</scope>
    <source>
        <strain evidence="1 2">NL-1719</strain>
    </source>
</reference>
<organism evidence="1 2">
    <name type="scientific">Pluteus cervinus</name>
    <dbReference type="NCBI Taxonomy" id="181527"/>
    <lineage>
        <taxon>Eukaryota</taxon>
        <taxon>Fungi</taxon>
        <taxon>Dikarya</taxon>
        <taxon>Basidiomycota</taxon>
        <taxon>Agaricomycotina</taxon>
        <taxon>Agaricomycetes</taxon>
        <taxon>Agaricomycetidae</taxon>
        <taxon>Agaricales</taxon>
        <taxon>Pluteineae</taxon>
        <taxon>Pluteaceae</taxon>
        <taxon>Pluteus</taxon>
    </lineage>
</organism>
<dbReference type="Proteomes" id="UP000308600">
    <property type="component" value="Unassembled WGS sequence"/>
</dbReference>
<accession>A0ACD3B5N9</accession>
<keyword evidence="2" id="KW-1185">Reference proteome</keyword>
<dbReference type="EMBL" id="ML208287">
    <property type="protein sequence ID" value="TFK72277.1"/>
    <property type="molecule type" value="Genomic_DNA"/>
</dbReference>
<sequence length="288" mass="32570">MATTTASTPLPNAPVFDFSKTKLARDYTGSYVKILDNVFTAEECAALIRLAESDAKWEQAALHYGLGPEEKYVDTAYRNSDRILRWDQGAADMMLEKLKPYVPELWEIRSGDKYEGVVSASNKVLGTWKLVAVNERLSFLKYGPGHYFKGHCDGQPTLPDGRKARVTIQIYLNEEGLEGGATRIWDSRQKNYIDVNPKLGRVLVFQQRGIWHSGEEVTKGLKYTIRSDLLFRVEEDWMETEETEEDEEAKERAREEAKKAMAELAAVQSKLGTGGLQGLKRKLGWGLK</sequence>
<evidence type="ECO:0000313" key="2">
    <source>
        <dbReference type="Proteomes" id="UP000308600"/>
    </source>
</evidence>
<proteinExistence type="predicted"/>
<gene>
    <name evidence="1" type="ORF">BDN72DRAFT_876579</name>
</gene>
<evidence type="ECO:0000313" key="1">
    <source>
        <dbReference type="EMBL" id="TFK72277.1"/>
    </source>
</evidence>